<evidence type="ECO:0000256" key="3">
    <source>
        <dbReference type="ARBA" id="ARBA00004906"/>
    </source>
</evidence>
<evidence type="ECO:0000256" key="2">
    <source>
        <dbReference type="ARBA" id="ARBA00004167"/>
    </source>
</evidence>
<comment type="catalytic activity">
    <reaction evidence="1">
        <text>S-ubiquitinyl-[E2 ubiquitin-conjugating enzyme]-L-cysteine + [acceptor protein]-L-lysine = [E2 ubiquitin-conjugating enzyme]-L-cysteine + N(6)-ubiquitinyl-[acceptor protein]-L-lysine.</text>
        <dbReference type="EC" id="2.3.2.27"/>
    </reaction>
</comment>
<comment type="subcellular location">
    <subcellularLocation>
        <location evidence="2">Membrane</location>
        <topology evidence="2">Single-pass membrane protein</topology>
    </subcellularLocation>
</comment>
<sequence>MSQLVHLYDPGKCLSQKLPYLNLSVSPFHFVDMRNIDDYNLFTCSVRQRDPYNLMSCLCDSSNYIYAISSDNDFDALDLTSCTSVHKISSVPWYIFHKTDLHLAWSEPACGLCERRGQRCNLKNYTRGHQIQCIDKVKTNPRMSFIPKPSWMLSFLPGNIVLKQTLCCASVGHRRIKQATNSRRSVRFCSSCDILAALFLLYRSIRVDKENELKIEKFLQDYRALKPTRFSYYDVRRITNQFSEKLGEGGYGIVYKGKLSNLTELTVNFKVTTKLN</sequence>
<comment type="pathway">
    <text evidence="3">Protein modification; protein ubiquitination.</text>
</comment>
<dbReference type="EC" id="2.3.2.27" evidence="4"/>
<comment type="caution">
    <text evidence="14">The sequence shown here is derived from an EMBL/GenBank/DDBJ whole genome shotgun (WGS) entry which is preliminary data.</text>
</comment>
<dbReference type="PANTHER" id="PTHR46279:SF9">
    <property type="entry name" value="OS01G0116300 PROTEIN"/>
    <property type="match status" value="1"/>
</dbReference>
<gene>
    <name evidence="14" type="ORF">Sangu_2777300</name>
</gene>
<evidence type="ECO:0000256" key="8">
    <source>
        <dbReference type="ARBA" id="ARBA00022771"/>
    </source>
</evidence>
<keyword evidence="11" id="KW-1133">Transmembrane helix</keyword>
<keyword evidence="8" id="KW-0863">Zinc-finger</keyword>
<evidence type="ECO:0000256" key="9">
    <source>
        <dbReference type="ARBA" id="ARBA00022786"/>
    </source>
</evidence>
<keyword evidence="6" id="KW-0812">Transmembrane</keyword>
<evidence type="ECO:0000256" key="4">
    <source>
        <dbReference type="ARBA" id="ARBA00012483"/>
    </source>
</evidence>
<dbReference type="InterPro" id="IPR046948">
    <property type="entry name" value="ATL20-22-like"/>
</dbReference>
<evidence type="ECO:0000256" key="13">
    <source>
        <dbReference type="ARBA" id="ARBA00024209"/>
    </source>
</evidence>
<keyword evidence="14" id="KW-0418">Kinase</keyword>
<dbReference type="InterPro" id="IPR011009">
    <property type="entry name" value="Kinase-like_dom_sf"/>
</dbReference>
<protein>
    <recommendedName>
        <fullName evidence="4">RING-type E3 ubiquitin transferase</fullName>
        <ecNumber evidence="4">2.3.2.27</ecNumber>
    </recommendedName>
</protein>
<keyword evidence="9" id="KW-0833">Ubl conjugation pathway</keyword>
<evidence type="ECO:0000256" key="6">
    <source>
        <dbReference type="ARBA" id="ARBA00022692"/>
    </source>
</evidence>
<dbReference type="GO" id="GO:0016020">
    <property type="term" value="C:membrane"/>
    <property type="evidence" value="ECO:0007669"/>
    <property type="project" value="UniProtKB-SubCell"/>
</dbReference>
<evidence type="ECO:0000256" key="11">
    <source>
        <dbReference type="ARBA" id="ARBA00022989"/>
    </source>
</evidence>
<evidence type="ECO:0000256" key="7">
    <source>
        <dbReference type="ARBA" id="ARBA00022723"/>
    </source>
</evidence>
<proteinExistence type="inferred from homology"/>
<reference evidence="14" key="2">
    <citation type="journal article" date="2024" name="Plant">
        <title>Genomic evolution and insights into agronomic trait innovations of Sesamum species.</title>
        <authorList>
            <person name="Miao H."/>
            <person name="Wang L."/>
            <person name="Qu L."/>
            <person name="Liu H."/>
            <person name="Sun Y."/>
            <person name="Le M."/>
            <person name="Wang Q."/>
            <person name="Wei S."/>
            <person name="Zheng Y."/>
            <person name="Lin W."/>
            <person name="Duan Y."/>
            <person name="Cao H."/>
            <person name="Xiong S."/>
            <person name="Wang X."/>
            <person name="Wei L."/>
            <person name="Li C."/>
            <person name="Ma Q."/>
            <person name="Ju M."/>
            <person name="Zhao R."/>
            <person name="Li G."/>
            <person name="Mu C."/>
            <person name="Tian Q."/>
            <person name="Mei H."/>
            <person name="Zhang T."/>
            <person name="Gao T."/>
            <person name="Zhang H."/>
        </authorList>
    </citation>
    <scope>NUCLEOTIDE SEQUENCE</scope>
    <source>
        <strain evidence="14">G01</strain>
    </source>
</reference>
<keyword evidence="5" id="KW-0808">Transferase</keyword>
<organism evidence="14">
    <name type="scientific">Sesamum angustifolium</name>
    <dbReference type="NCBI Taxonomy" id="2727405"/>
    <lineage>
        <taxon>Eukaryota</taxon>
        <taxon>Viridiplantae</taxon>
        <taxon>Streptophyta</taxon>
        <taxon>Embryophyta</taxon>
        <taxon>Tracheophyta</taxon>
        <taxon>Spermatophyta</taxon>
        <taxon>Magnoliopsida</taxon>
        <taxon>eudicotyledons</taxon>
        <taxon>Gunneridae</taxon>
        <taxon>Pentapetalae</taxon>
        <taxon>asterids</taxon>
        <taxon>lamiids</taxon>
        <taxon>Lamiales</taxon>
        <taxon>Pedaliaceae</taxon>
        <taxon>Sesamum</taxon>
    </lineage>
</organism>
<accession>A0AAW2ITV0</accession>
<keyword evidence="10" id="KW-0862">Zinc</keyword>
<evidence type="ECO:0000256" key="1">
    <source>
        <dbReference type="ARBA" id="ARBA00000900"/>
    </source>
</evidence>
<comment type="similarity">
    <text evidence="13">Belongs to the RING-type zinc finger family. ATL subfamily.</text>
</comment>
<dbReference type="EMBL" id="JACGWK010001593">
    <property type="protein sequence ID" value="KAL0285452.1"/>
    <property type="molecule type" value="Genomic_DNA"/>
</dbReference>
<dbReference type="PANTHER" id="PTHR46279">
    <property type="entry name" value="RING/U-BOX SUPERFAMILY PROTEIN"/>
    <property type="match status" value="1"/>
</dbReference>
<dbReference type="GO" id="GO:0016301">
    <property type="term" value="F:kinase activity"/>
    <property type="evidence" value="ECO:0007669"/>
    <property type="project" value="UniProtKB-KW"/>
</dbReference>
<evidence type="ECO:0000256" key="10">
    <source>
        <dbReference type="ARBA" id="ARBA00022833"/>
    </source>
</evidence>
<reference evidence="14" key="1">
    <citation type="submission" date="2020-06" db="EMBL/GenBank/DDBJ databases">
        <authorList>
            <person name="Li T."/>
            <person name="Hu X."/>
            <person name="Zhang T."/>
            <person name="Song X."/>
            <person name="Zhang H."/>
            <person name="Dai N."/>
            <person name="Sheng W."/>
            <person name="Hou X."/>
            <person name="Wei L."/>
        </authorList>
    </citation>
    <scope>NUCLEOTIDE SEQUENCE</scope>
    <source>
        <strain evidence="14">G01</strain>
        <tissue evidence="14">Leaf</tissue>
    </source>
</reference>
<evidence type="ECO:0000256" key="12">
    <source>
        <dbReference type="ARBA" id="ARBA00023136"/>
    </source>
</evidence>
<dbReference type="GO" id="GO:0061630">
    <property type="term" value="F:ubiquitin protein ligase activity"/>
    <property type="evidence" value="ECO:0007669"/>
    <property type="project" value="UniProtKB-EC"/>
</dbReference>
<dbReference type="SUPFAM" id="SSF56112">
    <property type="entry name" value="Protein kinase-like (PK-like)"/>
    <property type="match status" value="1"/>
</dbReference>
<dbReference type="Gene3D" id="3.30.200.20">
    <property type="entry name" value="Phosphorylase Kinase, domain 1"/>
    <property type="match status" value="1"/>
</dbReference>
<dbReference type="GO" id="GO:0008270">
    <property type="term" value="F:zinc ion binding"/>
    <property type="evidence" value="ECO:0007669"/>
    <property type="project" value="UniProtKB-KW"/>
</dbReference>
<evidence type="ECO:0000313" key="14">
    <source>
        <dbReference type="EMBL" id="KAL0285452.1"/>
    </source>
</evidence>
<keyword evidence="7" id="KW-0479">Metal-binding</keyword>
<keyword evidence="12" id="KW-0472">Membrane</keyword>
<name>A0AAW2ITV0_9LAMI</name>
<evidence type="ECO:0000256" key="5">
    <source>
        <dbReference type="ARBA" id="ARBA00022679"/>
    </source>
</evidence>
<dbReference type="AlphaFoldDB" id="A0AAW2ITV0"/>